<organism evidence="1 2">
    <name type="scientific">Hanseniaspora valbyensis NRRL Y-1626</name>
    <dbReference type="NCBI Taxonomy" id="766949"/>
    <lineage>
        <taxon>Eukaryota</taxon>
        <taxon>Fungi</taxon>
        <taxon>Dikarya</taxon>
        <taxon>Ascomycota</taxon>
        <taxon>Saccharomycotina</taxon>
        <taxon>Saccharomycetes</taxon>
        <taxon>Saccharomycodales</taxon>
        <taxon>Saccharomycodaceae</taxon>
        <taxon>Hanseniaspora</taxon>
    </lineage>
</organism>
<evidence type="ECO:0008006" key="3">
    <source>
        <dbReference type="Google" id="ProtNLM"/>
    </source>
</evidence>
<gene>
    <name evidence="1" type="ORF">HANVADRAFT_24073</name>
</gene>
<dbReference type="OrthoDB" id="9995210at2759"/>
<dbReference type="Gene3D" id="1.25.40.20">
    <property type="entry name" value="Ankyrin repeat-containing domain"/>
    <property type="match status" value="1"/>
</dbReference>
<keyword evidence="2" id="KW-1185">Reference proteome</keyword>
<evidence type="ECO:0000313" key="2">
    <source>
        <dbReference type="Proteomes" id="UP000092321"/>
    </source>
</evidence>
<reference evidence="2" key="1">
    <citation type="journal article" date="2016" name="Proc. Natl. Acad. Sci. U.S.A.">
        <title>Comparative genomics of biotechnologically important yeasts.</title>
        <authorList>
            <person name="Riley R."/>
            <person name="Haridas S."/>
            <person name="Wolfe K.H."/>
            <person name="Lopes M.R."/>
            <person name="Hittinger C.T."/>
            <person name="Goeker M."/>
            <person name="Salamov A.A."/>
            <person name="Wisecaver J.H."/>
            <person name="Long T.M."/>
            <person name="Calvey C.H."/>
            <person name="Aerts A.L."/>
            <person name="Barry K.W."/>
            <person name="Choi C."/>
            <person name="Clum A."/>
            <person name="Coughlan A.Y."/>
            <person name="Deshpande S."/>
            <person name="Douglass A.P."/>
            <person name="Hanson S.J."/>
            <person name="Klenk H.-P."/>
            <person name="LaButti K.M."/>
            <person name="Lapidus A."/>
            <person name="Lindquist E.A."/>
            <person name="Lipzen A.M."/>
            <person name="Meier-Kolthoff J.P."/>
            <person name="Ohm R.A."/>
            <person name="Otillar R.P."/>
            <person name="Pangilinan J.L."/>
            <person name="Peng Y."/>
            <person name="Rokas A."/>
            <person name="Rosa C.A."/>
            <person name="Scheuner C."/>
            <person name="Sibirny A.A."/>
            <person name="Slot J.C."/>
            <person name="Stielow J.B."/>
            <person name="Sun H."/>
            <person name="Kurtzman C.P."/>
            <person name="Blackwell M."/>
            <person name="Grigoriev I.V."/>
            <person name="Jeffries T.W."/>
        </authorList>
    </citation>
    <scope>NUCLEOTIDE SEQUENCE [LARGE SCALE GENOMIC DNA]</scope>
    <source>
        <strain evidence="2">NRRL Y-1626</strain>
    </source>
</reference>
<dbReference type="EMBL" id="LXPE01000011">
    <property type="protein sequence ID" value="OBA27124.1"/>
    <property type="molecule type" value="Genomic_DNA"/>
</dbReference>
<name>A0A1B7TEH0_9ASCO</name>
<dbReference type="SUPFAM" id="SSF48403">
    <property type="entry name" value="Ankyrin repeat"/>
    <property type="match status" value="1"/>
</dbReference>
<proteinExistence type="predicted"/>
<dbReference type="Proteomes" id="UP000092321">
    <property type="component" value="Unassembled WGS sequence"/>
</dbReference>
<dbReference type="InterPro" id="IPR036770">
    <property type="entry name" value="Ankyrin_rpt-contain_sf"/>
</dbReference>
<protein>
    <recommendedName>
        <fullName evidence="3">Ankyrin</fullName>
    </recommendedName>
</protein>
<evidence type="ECO:0000313" key="1">
    <source>
        <dbReference type="EMBL" id="OBA27124.1"/>
    </source>
</evidence>
<sequence length="174" mass="19743">MTQEDGASFEEQILSVPYFDNLSLLKNIEERIKSREELSSLINKSKNAQGQPFLYLLCYKAAWDIINYILDLEDINLDISVVTDKDGDSCIHGLLKYIIEEQDMELGKYILENLIECGFDISSKNKQNLTPLDYYLQKNGGKADEIVDLLISACFNGGEEQGDEGQEVDELDED</sequence>
<accession>A0A1B7TEH0</accession>
<comment type="caution">
    <text evidence="1">The sequence shown here is derived from an EMBL/GenBank/DDBJ whole genome shotgun (WGS) entry which is preliminary data.</text>
</comment>
<dbReference type="AlphaFoldDB" id="A0A1B7TEH0"/>